<evidence type="ECO:0008006" key="3">
    <source>
        <dbReference type="Google" id="ProtNLM"/>
    </source>
</evidence>
<evidence type="ECO:0000313" key="2">
    <source>
        <dbReference type="Proteomes" id="UP000054279"/>
    </source>
</evidence>
<dbReference type="EMBL" id="KN837348">
    <property type="protein sequence ID" value="KIJ27065.1"/>
    <property type="molecule type" value="Genomic_DNA"/>
</dbReference>
<accession>A0A0C9UP39</accession>
<gene>
    <name evidence="1" type="ORF">M422DRAFT_71759</name>
</gene>
<organism evidence="1 2">
    <name type="scientific">Sphaerobolus stellatus (strain SS14)</name>
    <dbReference type="NCBI Taxonomy" id="990650"/>
    <lineage>
        <taxon>Eukaryota</taxon>
        <taxon>Fungi</taxon>
        <taxon>Dikarya</taxon>
        <taxon>Basidiomycota</taxon>
        <taxon>Agaricomycotina</taxon>
        <taxon>Agaricomycetes</taxon>
        <taxon>Phallomycetidae</taxon>
        <taxon>Geastrales</taxon>
        <taxon>Sphaerobolaceae</taxon>
        <taxon>Sphaerobolus</taxon>
    </lineage>
</organism>
<proteinExistence type="predicted"/>
<dbReference type="Gene3D" id="2.60.40.640">
    <property type="match status" value="1"/>
</dbReference>
<keyword evidence="2" id="KW-1185">Reference proteome</keyword>
<dbReference type="AlphaFoldDB" id="A0A0C9UP39"/>
<dbReference type="InterPro" id="IPR014752">
    <property type="entry name" value="Arrestin-like_C"/>
</dbReference>
<dbReference type="Proteomes" id="UP000054279">
    <property type="component" value="Unassembled WGS sequence"/>
</dbReference>
<sequence length="580" mass="64337">MSLRVNYGNFILLIKHMLITPAAASGLLMLAAESTSYAMLLLPWRVHPHPTSTSRSAEHYLQRSFKISKVFLNSFTRLLPESGDNEYVNGSSPSAGKIQKQDVPQLAQLGVPQQHKGDTPPKSLEFHGIEMMDSKTVNSFLSGHSSVKNHEKVQISTVLYSPASPNSRLPKYHNQAKITGEVRLNVLKPTHISTIEVWLIGNSDSNLRPDYSFLHYRANIWNKSIKTHIETSMGIVQDKFPVGSYTFPFEFEELPEFTQVSLPADGPGLEIKDTSSWIPLPPSVNVTYSYFTKGSVGYSSSIAYRVWTHIAYGKIWTPVVLESPIIYYPRIRPLPKAGNNLPREISWPLQREEINGWSITPFTGKGHFSGEMVEIEGLLMVQAPLVYAMQQQVEFVLLLRSTSQAALQALSAPDHINVAFMSSDIYGRDALQPGNAADKSRVRKPLAKGRISINNEDHHYGKDVVRLDGDVTVPIVLPPSFRYELIGREYLINILITHPNYSHESPAGKGIETELPLWIVTDPPSARSGGPAASPTQLGKLPIIGDPFNMGDLPKRAPSVKGKATDDGRPAIIGKRFISF</sequence>
<reference evidence="1 2" key="1">
    <citation type="submission" date="2014-06" db="EMBL/GenBank/DDBJ databases">
        <title>Evolutionary Origins and Diversification of the Mycorrhizal Mutualists.</title>
        <authorList>
            <consortium name="DOE Joint Genome Institute"/>
            <consortium name="Mycorrhizal Genomics Consortium"/>
            <person name="Kohler A."/>
            <person name="Kuo A."/>
            <person name="Nagy L.G."/>
            <person name="Floudas D."/>
            <person name="Copeland A."/>
            <person name="Barry K.W."/>
            <person name="Cichocki N."/>
            <person name="Veneault-Fourrey C."/>
            <person name="LaButti K."/>
            <person name="Lindquist E.A."/>
            <person name="Lipzen A."/>
            <person name="Lundell T."/>
            <person name="Morin E."/>
            <person name="Murat C."/>
            <person name="Riley R."/>
            <person name="Ohm R."/>
            <person name="Sun H."/>
            <person name="Tunlid A."/>
            <person name="Henrissat B."/>
            <person name="Grigoriev I.V."/>
            <person name="Hibbett D.S."/>
            <person name="Martin F."/>
        </authorList>
    </citation>
    <scope>NUCLEOTIDE SEQUENCE [LARGE SCALE GENOMIC DNA]</scope>
    <source>
        <strain evidence="1 2">SS14</strain>
    </source>
</reference>
<evidence type="ECO:0000313" key="1">
    <source>
        <dbReference type="EMBL" id="KIJ27065.1"/>
    </source>
</evidence>
<dbReference type="OrthoDB" id="3024231at2759"/>
<protein>
    <recommendedName>
        <fullName evidence="3">Arrestin-like N-terminal domain-containing protein</fullName>
    </recommendedName>
</protein>
<dbReference type="HOGENOM" id="CLU_033752_0_0_1"/>
<name>A0A0C9UP39_SPHS4</name>